<dbReference type="Proteomes" id="UP000274756">
    <property type="component" value="Unassembled WGS sequence"/>
</dbReference>
<evidence type="ECO:0000313" key="4">
    <source>
        <dbReference type="EMBL" id="VDN58088.1"/>
    </source>
</evidence>
<dbReference type="EMBL" id="UYYG01001165">
    <property type="protein sequence ID" value="VDN58088.1"/>
    <property type="molecule type" value="Genomic_DNA"/>
</dbReference>
<dbReference type="Gene3D" id="1.10.565.10">
    <property type="entry name" value="Retinoid X Receptor"/>
    <property type="match status" value="1"/>
</dbReference>
<dbReference type="STRING" id="318479.A0A0N4UAJ6"/>
<reference evidence="4 6" key="2">
    <citation type="submission" date="2018-11" db="EMBL/GenBank/DDBJ databases">
        <authorList>
            <consortium name="Pathogen Informatics"/>
        </authorList>
    </citation>
    <scope>NUCLEOTIDE SEQUENCE [LARGE SCALE GENOMIC DNA]</scope>
</reference>
<evidence type="ECO:0000313" key="7">
    <source>
        <dbReference type="WBParaSite" id="DME_0000417801-mRNA-1"/>
    </source>
</evidence>
<name>A0A0N4UAJ6_DRAME</name>
<evidence type="ECO:0000256" key="2">
    <source>
        <dbReference type="ARBA" id="ARBA00023163"/>
    </source>
</evidence>
<evidence type="ECO:0000256" key="1">
    <source>
        <dbReference type="ARBA" id="ARBA00023015"/>
    </source>
</evidence>
<proteinExistence type="predicted"/>
<keyword evidence="3" id="KW-0675">Receptor</keyword>
<accession>A0A0N4UAJ6</accession>
<dbReference type="OrthoDB" id="5771769at2759"/>
<gene>
    <name evidence="4" type="ORF">DME_LOCUS8061</name>
</gene>
<sequence length="261" mass="30934">MGETERIAKRDLISKNRKRRHLEKVYESLIKETNMAEEDCLARSVTIAKNYCKIIDTPQKLPAERLLMADNKKRMEIIKETLKEPIIKFAQTFPIYETLDETTLQQLFDGSLWIKINVLLIIHRYDPSEQCLCLPSGCVFKEDHKDFMNDEQYDIICRFLRLAHVFNKIELDNIRLALLTALFTFYPYDIKPPKTEIRKLFSQIRKDIECLHELYTEGPTLTVRSELYGAIAELQINMPYFKKFFNEPSQFYFIVNLLFDI</sequence>
<reference evidence="7" key="1">
    <citation type="submission" date="2017-02" db="UniProtKB">
        <authorList>
            <consortium name="WormBaseParasite"/>
        </authorList>
    </citation>
    <scope>IDENTIFICATION</scope>
</reference>
<evidence type="ECO:0000313" key="6">
    <source>
        <dbReference type="Proteomes" id="UP000274756"/>
    </source>
</evidence>
<evidence type="ECO:0000313" key="5">
    <source>
        <dbReference type="Proteomes" id="UP000038040"/>
    </source>
</evidence>
<organism evidence="5 7">
    <name type="scientific">Dracunculus medinensis</name>
    <name type="common">Guinea worm</name>
    <dbReference type="NCBI Taxonomy" id="318479"/>
    <lineage>
        <taxon>Eukaryota</taxon>
        <taxon>Metazoa</taxon>
        <taxon>Ecdysozoa</taxon>
        <taxon>Nematoda</taxon>
        <taxon>Chromadorea</taxon>
        <taxon>Rhabditida</taxon>
        <taxon>Spirurina</taxon>
        <taxon>Dracunculoidea</taxon>
        <taxon>Dracunculidae</taxon>
        <taxon>Dracunculus</taxon>
    </lineage>
</organism>
<dbReference type="AlphaFoldDB" id="A0A0N4UAJ6"/>
<protein>
    <submittedName>
        <fullName evidence="7">NR LBD domain-containing protein</fullName>
    </submittedName>
</protein>
<keyword evidence="1" id="KW-0805">Transcription regulation</keyword>
<dbReference type="WBParaSite" id="DME_0000417801-mRNA-1">
    <property type="protein sequence ID" value="DME_0000417801-mRNA-1"/>
    <property type="gene ID" value="DME_0000417801"/>
</dbReference>
<dbReference type="Proteomes" id="UP000038040">
    <property type="component" value="Unplaced"/>
</dbReference>
<dbReference type="InterPro" id="IPR035500">
    <property type="entry name" value="NHR-like_dom_sf"/>
</dbReference>
<keyword evidence="6" id="KW-1185">Reference proteome</keyword>
<keyword evidence="2" id="KW-0804">Transcription</keyword>
<evidence type="ECO:0000256" key="3">
    <source>
        <dbReference type="ARBA" id="ARBA00023170"/>
    </source>
</evidence>
<dbReference type="SUPFAM" id="SSF48508">
    <property type="entry name" value="Nuclear receptor ligand-binding domain"/>
    <property type="match status" value="1"/>
</dbReference>